<dbReference type="EMBL" id="CP039852">
    <property type="protein sequence ID" value="QCZ92404.1"/>
    <property type="molecule type" value="Genomic_DNA"/>
</dbReference>
<dbReference type="Proteomes" id="UP000304912">
    <property type="component" value="Chromosome"/>
</dbReference>
<keyword evidence="2" id="KW-1185">Reference proteome</keyword>
<dbReference type="OrthoDB" id="7068720at2"/>
<sequence length="357" mass="41313">MPVIVSVAKTDAWERFNNQNSSSITHLEHIKGGSESCSIIPEILDVETVTHLTDSNDVLIAYEPLPILVQRYAGFEGINEVIKQWADTYTPLVDNFLLNRVKFLDIYNPQAYENAKWVDNINFLAQKTVSLSEQLVTENLISSSSYHLSILKFVESRKINKSKSRKYDIDGLSKEIIRVKDLEKDNLYLTWELEELHNLYKNKLELLQKDYNALTTQLLYVQEKYEELYLSFNNAPKNSIDIATLPPPEDKYQGWRIDRIVAAKLKKLRKFQSDVRLIKSSRFFNSEWYLLQNPDVAKAGKDAAEHYLKFGANEGRNPSDNFNGNKYLRLHPDVKAAGLNPLVHYLRFGRDEKRPLP</sequence>
<accession>A0A5B7Y9U2</accession>
<dbReference type="RefSeq" id="WP_139755159.1">
    <property type="nucleotide sequence ID" value="NZ_CP039852.1"/>
</dbReference>
<protein>
    <submittedName>
        <fullName evidence="1">Uncharacterized protein</fullName>
    </submittedName>
</protein>
<organism evidence="1 2">
    <name type="scientific">Salinimonas iocasae</name>
    <dbReference type="NCBI Taxonomy" id="2572577"/>
    <lineage>
        <taxon>Bacteria</taxon>
        <taxon>Pseudomonadati</taxon>
        <taxon>Pseudomonadota</taxon>
        <taxon>Gammaproteobacteria</taxon>
        <taxon>Alteromonadales</taxon>
        <taxon>Alteromonadaceae</taxon>
        <taxon>Alteromonas/Salinimonas group</taxon>
        <taxon>Salinimonas</taxon>
    </lineage>
</organism>
<evidence type="ECO:0000313" key="1">
    <source>
        <dbReference type="EMBL" id="QCZ92404.1"/>
    </source>
</evidence>
<name>A0A5B7Y9U2_9ALTE</name>
<gene>
    <name evidence="1" type="ORF">FBQ74_02425</name>
</gene>
<reference evidence="1 2" key="1">
    <citation type="submission" date="2019-04" db="EMBL/GenBank/DDBJ databases">
        <title>Salinimonas iocasae sp. nov., a halophilic bacterium isolated from the outer tube casing of tubeworms in Okinawa Trough.</title>
        <authorList>
            <person name="Zhang H."/>
            <person name="Wang H."/>
            <person name="Li C."/>
        </authorList>
    </citation>
    <scope>NUCLEOTIDE SEQUENCE [LARGE SCALE GENOMIC DNA]</scope>
    <source>
        <strain evidence="1 2">KX18D6</strain>
    </source>
</reference>
<proteinExistence type="predicted"/>
<evidence type="ECO:0000313" key="2">
    <source>
        <dbReference type="Proteomes" id="UP000304912"/>
    </source>
</evidence>
<dbReference type="KEGG" id="salk:FBQ74_02425"/>
<dbReference type="AlphaFoldDB" id="A0A5B7Y9U2"/>